<sequence>IMDCFVNLLPANHLVSHAVCVSLHKTHSQVFMNAFTLCQLSFPGVSGHPQTLSPSAFFFFSFFVLFLSFVFFFPRLLPEAFDCRVGCPERRGAAGAAGGCFGEKKPLGHLLPAVPWIAGKNTGAKGENGTLSCAEPGPQSGGRGRSTAFRLINLWSFLIAPGLATSYSMTALLCRTPEPSLGLGFGYPTFSLPLPGACLFFNILSSHPPF</sequence>
<dbReference type="Ensembl" id="ENSMNET00000024060.1">
    <property type="protein sequence ID" value="ENSMNEP00000004816.1"/>
    <property type="gene ID" value="ENSMNEG00000022002.1"/>
</dbReference>
<proteinExistence type="predicted"/>
<dbReference type="AlphaFoldDB" id="A0A2K6B082"/>
<accession>A0A2K6B082</accession>
<keyword evidence="3" id="KW-1185">Reference proteome</keyword>
<feature type="transmembrane region" description="Helical" evidence="1">
    <location>
        <begin position="56"/>
        <end position="74"/>
    </location>
</feature>
<keyword evidence="1" id="KW-1133">Transmembrane helix</keyword>
<protein>
    <submittedName>
        <fullName evidence="2">Uncharacterized protein</fullName>
    </submittedName>
</protein>
<feature type="transmembrane region" description="Helical" evidence="1">
    <location>
        <begin position="185"/>
        <end position="204"/>
    </location>
</feature>
<name>A0A2K6B082_MACNE</name>
<evidence type="ECO:0000313" key="2">
    <source>
        <dbReference type="Ensembl" id="ENSMNEP00000004816.1"/>
    </source>
</evidence>
<keyword evidence="1" id="KW-0472">Membrane</keyword>
<keyword evidence="1" id="KW-0812">Transmembrane</keyword>
<dbReference type="GeneTree" id="ENSGT00910000147586"/>
<dbReference type="Bgee" id="ENSMNEG00000022002">
    <property type="expression patterns" value="Expressed in cerebellum and 1 other cell type or tissue"/>
</dbReference>
<evidence type="ECO:0000256" key="1">
    <source>
        <dbReference type="SAM" id="Phobius"/>
    </source>
</evidence>
<reference evidence="2" key="2">
    <citation type="submission" date="2025-09" db="UniProtKB">
        <authorList>
            <consortium name="Ensembl"/>
        </authorList>
    </citation>
    <scope>IDENTIFICATION</scope>
</reference>
<organism evidence="2 3">
    <name type="scientific">Macaca nemestrina</name>
    <name type="common">Pig-tailed macaque</name>
    <dbReference type="NCBI Taxonomy" id="9545"/>
    <lineage>
        <taxon>Eukaryota</taxon>
        <taxon>Metazoa</taxon>
        <taxon>Chordata</taxon>
        <taxon>Craniata</taxon>
        <taxon>Vertebrata</taxon>
        <taxon>Euteleostomi</taxon>
        <taxon>Mammalia</taxon>
        <taxon>Eutheria</taxon>
        <taxon>Euarchontoglires</taxon>
        <taxon>Primates</taxon>
        <taxon>Haplorrhini</taxon>
        <taxon>Catarrhini</taxon>
        <taxon>Cercopithecidae</taxon>
        <taxon>Cercopithecinae</taxon>
        <taxon>Macaca</taxon>
    </lineage>
</organism>
<feature type="transmembrane region" description="Helical" evidence="1">
    <location>
        <begin position="152"/>
        <end position="173"/>
    </location>
</feature>
<dbReference type="Proteomes" id="UP000233120">
    <property type="component" value="Unassembled WGS sequence"/>
</dbReference>
<evidence type="ECO:0000313" key="3">
    <source>
        <dbReference type="Proteomes" id="UP000233120"/>
    </source>
</evidence>
<reference evidence="2" key="1">
    <citation type="submission" date="2025-08" db="UniProtKB">
        <authorList>
            <consortium name="Ensembl"/>
        </authorList>
    </citation>
    <scope>IDENTIFICATION</scope>
</reference>